<evidence type="ECO:0000256" key="4">
    <source>
        <dbReference type="ARBA" id="ARBA00023136"/>
    </source>
</evidence>
<feature type="transmembrane region" description="Helical" evidence="5">
    <location>
        <begin position="383"/>
        <end position="416"/>
    </location>
</feature>
<gene>
    <name evidence="7" type="ORF">A4R26_23430</name>
</gene>
<dbReference type="EMBL" id="LWBP01000190">
    <property type="protein sequence ID" value="OQP57863.1"/>
    <property type="molecule type" value="Genomic_DNA"/>
</dbReference>
<keyword evidence="3 5" id="KW-1133">Transmembrane helix</keyword>
<dbReference type="Pfam" id="PF04932">
    <property type="entry name" value="Wzy_C"/>
    <property type="match status" value="1"/>
</dbReference>
<name>A0A1V9FHM1_9BACT</name>
<evidence type="ECO:0000313" key="7">
    <source>
        <dbReference type="EMBL" id="OQP57863.1"/>
    </source>
</evidence>
<feature type="transmembrane region" description="Helical" evidence="5">
    <location>
        <begin position="233"/>
        <end position="253"/>
    </location>
</feature>
<evidence type="ECO:0000313" key="8">
    <source>
        <dbReference type="Proteomes" id="UP000192276"/>
    </source>
</evidence>
<feature type="transmembrane region" description="Helical" evidence="5">
    <location>
        <begin position="193"/>
        <end position="221"/>
    </location>
</feature>
<comment type="subcellular location">
    <subcellularLocation>
        <location evidence="1">Membrane</location>
        <topology evidence="1">Multi-pass membrane protein</topology>
    </subcellularLocation>
</comment>
<proteinExistence type="predicted"/>
<protein>
    <recommendedName>
        <fullName evidence="6">O-antigen ligase-related domain-containing protein</fullName>
    </recommendedName>
</protein>
<feature type="transmembrane region" description="Helical" evidence="5">
    <location>
        <begin position="120"/>
        <end position="142"/>
    </location>
</feature>
<feature type="transmembrane region" description="Helical" evidence="5">
    <location>
        <begin position="162"/>
        <end position="181"/>
    </location>
</feature>
<keyword evidence="8" id="KW-1185">Reference proteome</keyword>
<dbReference type="AlphaFoldDB" id="A0A1V9FHM1"/>
<evidence type="ECO:0000256" key="1">
    <source>
        <dbReference type="ARBA" id="ARBA00004141"/>
    </source>
</evidence>
<organism evidence="7 8">
    <name type="scientific">Niastella populi</name>
    <dbReference type="NCBI Taxonomy" id="550983"/>
    <lineage>
        <taxon>Bacteria</taxon>
        <taxon>Pseudomonadati</taxon>
        <taxon>Bacteroidota</taxon>
        <taxon>Chitinophagia</taxon>
        <taxon>Chitinophagales</taxon>
        <taxon>Chitinophagaceae</taxon>
        <taxon>Niastella</taxon>
    </lineage>
</organism>
<dbReference type="GO" id="GO:0016020">
    <property type="term" value="C:membrane"/>
    <property type="evidence" value="ECO:0007669"/>
    <property type="project" value="UniProtKB-SubCell"/>
</dbReference>
<dbReference type="PANTHER" id="PTHR37422:SF17">
    <property type="entry name" value="O-ANTIGEN LIGASE"/>
    <property type="match status" value="1"/>
</dbReference>
<dbReference type="RefSeq" id="WP_081166754.1">
    <property type="nucleotide sequence ID" value="NZ_LWBP01000190.1"/>
</dbReference>
<dbReference type="InterPro" id="IPR051533">
    <property type="entry name" value="WaaL-like"/>
</dbReference>
<feature type="domain" description="O-antigen ligase-related" evidence="6">
    <location>
        <begin position="195"/>
        <end position="366"/>
    </location>
</feature>
<keyword evidence="2 5" id="KW-0812">Transmembrane</keyword>
<evidence type="ECO:0000256" key="2">
    <source>
        <dbReference type="ARBA" id="ARBA00022692"/>
    </source>
</evidence>
<feature type="transmembrane region" description="Helical" evidence="5">
    <location>
        <begin position="90"/>
        <end position="108"/>
    </location>
</feature>
<dbReference type="PANTHER" id="PTHR37422">
    <property type="entry name" value="TEICHURONIC ACID BIOSYNTHESIS PROTEIN TUAE"/>
    <property type="match status" value="1"/>
</dbReference>
<dbReference type="OrthoDB" id="1631746at2"/>
<feature type="transmembrane region" description="Helical" evidence="5">
    <location>
        <begin position="353"/>
        <end position="377"/>
    </location>
</feature>
<dbReference type="STRING" id="550983.A4R26_23430"/>
<sequence>MEKSNLINNLLHLFYLCFLASAIGGFRAISSIAIALILVTGFIKNKVDTGSWFSPALRNRFLLFCSLFFLLQLSWLPFSNNFYEGWKHVQVKSALLFIPLAFYCCPFIDKNRFRSLMMVYVITAAIMLTWCLGVAFIHYRFYQAPVTVFFYHQLVSNLGHHAVQFSIFVFAALVWLLQAASQGSYINNRSIHFLLAAYFITGIFLLSSKLVIVFLLVYLAVFGFTRLQNKFNTRWAVVIVVMATTLCSCSLLFTQNPVSRRFNEVMHGDVRIVTQTSFTPGHYFNGIQFRLLQWRFVKEIMQENRAWLLGVSPAKAQKLLNQKYLSTHMYTGVPGTASHGFLGYNTHNQFLEALLQTGIIGLICFLAICVELVSMAVRNKNNMLTALVILLLTYTFSDAVLETQYGLVLFIFLPLFFHRYSK</sequence>
<evidence type="ECO:0000256" key="3">
    <source>
        <dbReference type="ARBA" id="ARBA00022989"/>
    </source>
</evidence>
<keyword evidence="4 5" id="KW-0472">Membrane</keyword>
<evidence type="ECO:0000259" key="6">
    <source>
        <dbReference type="Pfam" id="PF04932"/>
    </source>
</evidence>
<reference evidence="8" key="1">
    <citation type="submission" date="2016-04" db="EMBL/GenBank/DDBJ databases">
        <authorList>
            <person name="Chen L."/>
            <person name="Zhuang W."/>
            <person name="Wang G."/>
        </authorList>
    </citation>
    <scope>NUCLEOTIDE SEQUENCE [LARGE SCALE GENOMIC DNA]</scope>
    <source>
        <strain evidence="8">208</strain>
    </source>
</reference>
<dbReference type="InterPro" id="IPR007016">
    <property type="entry name" value="O-antigen_ligase-rel_domated"/>
</dbReference>
<dbReference type="Proteomes" id="UP000192276">
    <property type="component" value="Unassembled WGS sequence"/>
</dbReference>
<feature type="transmembrane region" description="Helical" evidence="5">
    <location>
        <begin position="61"/>
        <end position="78"/>
    </location>
</feature>
<comment type="caution">
    <text evidence="7">The sequence shown here is derived from an EMBL/GenBank/DDBJ whole genome shotgun (WGS) entry which is preliminary data.</text>
</comment>
<accession>A0A1V9FHM1</accession>
<evidence type="ECO:0000256" key="5">
    <source>
        <dbReference type="SAM" id="Phobius"/>
    </source>
</evidence>
<feature type="transmembrane region" description="Helical" evidence="5">
    <location>
        <begin position="12"/>
        <end position="40"/>
    </location>
</feature>